<proteinExistence type="predicted"/>
<protein>
    <submittedName>
        <fullName evidence="1">Uncharacterized protein</fullName>
    </submittedName>
</protein>
<dbReference type="Proteomes" id="UP000037122">
    <property type="component" value="Unassembled WGS sequence"/>
</dbReference>
<name>A0A0L0NSM7_CANAR</name>
<evidence type="ECO:0000313" key="2">
    <source>
        <dbReference type="Proteomes" id="UP000037122"/>
    </source>
</evidence>
<gene>
    <name evidence="1" type="ORF">QG37_06581</name>
</gene>
<evidence type="ECO:0000313" key="1">
    <source>
        <dbReference type="EMBL" id="KND97033.1"/>
    </source>
</evidence>
<sequence length="57" mass="6526">MAKMLRVDEERRIETETAPFIVFASRLHMFLRLKDASNPRLARGVPRAATSLVMLVL</sequence>
<accession>A0A0L0NSM7</accession>
<dbReference type="VEuPathDB" id="FungiDB:QG37_06581"/>
<comment type="caution">
    <text evidence="1">The sequence shown here is derived from an EMBL/GenBank/DDBJ whole genome shotgun (WGS) entry which is preliminary data.</text>
</comment>
<dbReference type="AlphaFoldDB" id="A0A0L0NSM7"/>
<reference evidence="2" key="1">
    <citation type="journal article" date="2015" name="BMC Genomics">
        <title>Draft genome of a commonly misdiagnosed multidrug resistant pathogen Candida auris.</title>
        <authorList>
            <person name="Chatterjee S."/>
            <person name="Alampalli S.V."/>
            <person name="Nageshan R.K."/>
            <person name="Chettiar S.T."/>
            <person name="Joshi S."/>
            <person name="Tatu U.S."/>
        </authorList>
    </citation>
    <scope>NUCLEOTIDE SEQUENCE [LARGE SCALE GENOMIC DNA]</scope>
    <source>
        <strain evidence="2">6684</strain>
    </source>
</reference>
<organism evidence="1 2">
    <name type="scientific">Candidozyma auris</name>
    <name type="common">Yeast</name>
    <name type="synonym">Candida auris</name>
    <dbReference type="NCBI Taxonomy" id="498019"/>
    <lineage>
        <taxon>Eukaryota</taxon>
        <taxon>Fungi</taxon>
        <taxon>Dikarya</taxon>
        <taxon>Ascomycota</taxon>
        <taxon>Saccharomycotina</taxon>
        <taxon>Pichiomycetes</taxon>
        <taxon>Metschnikowiaceae</taxon>
        <taxon>Candidozyma</taxon>
    </lineage>
</organism>
<dbReference type="EMBL" id="LGST01000046">
    <property type="protein sequence ID" value="KND97033.1"/>
    <property type="molecule type" value="Genomic_DNA"/>
</dbReference>